<sequence>MGVVSESFGGEPTPSEKKRKRRRMVLEEVAEGTLRMKRMRGKSEVVMGGDGGDVGERASGKRPSKEEGETTSKKARRPDALTIREGQAMGGGDSANPGAAAAREPSGKSKRKVAAEEGDGQKKPRRRKDVEAASGGERPIGEECDEAATFWLEYERNDGGEIVGKELPVQLLIDPRKVCDIPPWERYYNHRSLNRETVDDIMAAMVSQFREKKGKIWTKNPLVLTPIYKPVMRRPEKADRVQKYVFKPEDKDKYDYYPVNGQHTVADVKELEGEPIFDLWKMHSWPARVVWFSDRDFAGYRAGQSQREYGTQDV</sequence>
<gene>
    <name evidence="2" type="ORF">CBR_g9193</name>
</gene>
<proteinExistence type="predicted"/>
<dbReference type="Proteomes" id="UP000265515">
    <property type="component" value="Unassembled WGS sequence"/>
</dbReference>
<organism evidence="2 3">
    <name type="scientific">Chara braunii</name>
    <name type="common">Braun's stonewort</name>
    <dbReference type="NCBI Taxonomy" id="69332"/>
    <lineage>
        <taxon>Eukaryota</taxon>
        <taxon>Viridiplantae</taxon>
        <taxon>Streptophyta</taxon>
        <taxon>Charophyceae</taxon>
        <taxon>Charales</taxon>
        <taxon>Characeae</taxon>
        <taxon>Chara</taxon>
    </lineage>
</organism>
<reference evidence="2 3" key="1">
    <citation type="journal article" date="2018" name="Cell">
        <title>The Chara Genome: Secondary Complexity and Implications for Plant Terrestrialization.</title>
        <authorList>
            <person name="Nishiyama T."/>
            <person name="Sakayama H."/>
            <person name="Vries J.D."/>
            <person name="Buschmann H."/>
            <person name="Saint-Marcoux D."/>
            <person name="Ullrich K.K."/>
            <person name="Haas F.B."/>
            <person name="Vanderstraeten L."/>
            <person name="Becker D."/>
            <person name="Lang D."/>
            <person name="Vosolsobe S."/>
            <person name="Rombauts S."/>
            <person name="Wilhelmsson P.K.I."/>
            <person name="Janitza P."/>
            <person name="Kern R."/>
            <person name="Heyl A."/>
            <person name="Rumpler F."/>
            <person name="Villalobos L.I.A.C."/>
            <person name="Clay J.M."/>
            <person name="Skokan R."/>
            <person name="Toyoda A."/>
            <person name="Suzuki Y."/>
            <person name="Kagoshima H."/>
            <person name="Schijlen E."/>
            <person name="Tajeshwar N."/>
            <person name="Catarino B."/>
            <person name="Hetherington A.J."/>
            <person name="Saltykova A."/>
            <person name="Bonnot C."/>
            <person name="Breuninger H."/>
            <person name="Symeonidi A."/>
            <person name="Radhakrishnan G.V."/>
            <person name="Van Nieuwerburgh F."/>
            <person name="Deforce D."/>
            <person name="Chang C."/>
            <person name="Karol K.G."/>
            <person name="Hedrich R."/>
            <person name="Ulvskov P."/>
            <person name="Glockner G."/>
            <person name="Delwiche C.F."/>
            <person name="Petrasek J."/>
            <person name="Van de Peer Y."/>
            <person name="Friml J."/>
            <person name="Beilby M."/>
            <person name="Dolan L."/>
            <person name="Kohara Y."/>
            <person name="Sugano S."/>
            <person name="Fujiyama A."/>
            <person name="Delaux P.-M."/>
            <person name="Quint M."/>
            <person name="TheiBen G."/>
            <person name="Hagemann M."/>
            <person name="Harholt J."/>
            <person name="Dunand C."/>
            <person name="Zachgo S."/>
            <person name="Langdale J."/>
            <person name="Maumus F."/>
            <person name="Straeten D.V.D."/>
            <person name="Gould S.B."/>
            <person name="Rensing S.A."/>
        </authorList>
    </citation>
    <scope>NUCLEOTIDE SEQUENCE [LARGE SCALE GENOMIC DNA]</scope>
    <source>
        <strain evidence="2 3">S276</strain>
    </source>
</reference>
<evidence type="ECO:0000256" key="1">
    <source>
        <dbReference type="SAM" id="MobiDB-lite"/>
    </source>
</evidence>
<name>A0A388KP12_CHABU</name>
<keyword evidence="3" id="KW-1185">Reference proteome</keyword>
<dbReference type="AlphaFoldDB" id="A0A388KP12"/>
<comment type="caution">
    <text evidence="2">The sequence shown here is derived from an EMBL/GenBank/DDBJ whole genome shotgun (WGS) entry which is preliminary data.</text>
</comment>
<accession>A0A388KP12</accession>
<feature type="compositionally biased region" description="Basic and acidic residues" evidence="1">
    <location>
        <begin position="113"/>
        <end position="122"/>
    </location>
</feature>
<evidence type="ECO:0000313" key="3">
    <source>
        <dbReference type="Proteomes" id="UP000265515"/>
    </source>
</evidence>
<feature type="region of interest" description="Disordered" evidence="1">
    <location>
        <begin position="1"/>
        <end position="140"/>
    </location>
</feature>
<feature type="compositionally biased region" description="Basic and acidic residues" evidence="1">
    <location>
        <begin position="54"/>
        <end position="72"/>
    </location>
</feature>
<evidence type="ECO:0000313" key="2">
    <source>
        <dbReference type="EMBL" id="GBG71784.1"/>
    </source>
</evidence>
<dbReference type="EMBL" id="BFEA01000153">
    <property type="protein sequence ID" value="GBG71784.1"/>
    <property type="molecule type" value="Genomic_DNA"/>
</dbReference>
<protein>
    <submittedName>
        <fullName evidence="2">Uncharacterized protein</fullName>
    </submittedName>
</protein>
<dbReference type="Gramene" id="GBG71784">
    <property type="protein sequence ID" value="GBG71784"/>
    <property type="gene ID" value="CBR_g9193"/>
</dbReference>